<dbReference type="OrthoDB" id="9799110at2"/>
<dbReference type="PANTHER" id="PTHR21499">
    <property type="entry name" value="ASPARTATE KINASE"/>
    <property type="match status" value="1"/>
</dbReference>
<feature type="domain" description="Aspartate/glutamate/uridylate kinase" evidence="11">
    <location>
        <begin position="3"/>
        <end position="270"/>
    </location>
</feature>
<feature type="binding site" evidence="8">
    <location>
        <position position="41"/>
    </location>
    <ligand>
        <name>substrate</name>
    </ligand>
</feature>
<dbReference type="RefSeq" id="WP_057952400.1">
    <property type="nucleotide sequence ID" value="NZ_CP013118.1"/>
</dbReference>
<feature type="binding site" evidence="8">
    <location>
        <position position="224"/>
    </location>
    <ligand>
        <name>ATP</name>
        <dbReference type="ChEBI" id="CHEBI:30616"/>
    </ligand>
</feature>
<sequence length="444" mass="48699">MEIQKFGGTSMGNAQRIRDVARIVQDGEPKFVVLSAMAGITNLLYEAIDHKQKGVAGTAEEKLKELFTKLDTAWATLMGEHGTAFSDRFKEPVMHLLECADDELLAYELVAYGEIMTTQLMYGYLKAAGARVMVVPALSYMWLAEHGDPDMASIRKKLEVTLRQNPDVDIYLTEGFICRTQSGRITNLKRGGSDYTATIIGAVLGADQIEIWSDVDGFHNNDPRFVNEAQPVRQLSYNEAAELAYFGAKIMHPTAVQPASRAGIPLILKNTLNPSDQGTIIHGSKRPEGIRAIAARDNIVVIRVTSGRMLNAFGFLRRLFAVFEDHRVPIDVITTSEVAVSVTIEAECLEESLVVDLALLGEVALYKNQSIVCVVGNFSPDAEAVVASVLNALKHIPVRMISYGGSSINVTLVMNSEYKIQAMNDLHNQLLNTQNGKQKLVASV</sequence>
<keyword evidence="5 9" id="KW-0418">Kinase</keyword>
<comment type="pathway">
    <text evidence="10">Amino-acid biosynthesis; L-threonine biosynthesis; L-threonine from L-aspartate: step 1/5.</text>
</comment>
<dbReference type="InterPro" id="IPR045865">
    <property type="entry name" value="ACT-like_dom_sf"/>
</dbReference>
<evidence type="ECO:0000256" key="9">
    <source>
        <dbReference type="RuleBase" id="RU003448"/>
    </source>
</evidence>
<dbReference type="AlphaFoldDB" id="A0A0S2HXQ8"/>
<dbReference type="PROSITE" id="PS00324">
    <property type="entry name" value="ASPARTOKINASE"/>
    <property type="match status" value="1"/>
</dbReference>
<dbReference type="Gene3D" id="3.30.70.260">
    <property type="match status" value="2"/>
</dbReference>
<dbReference type="GO" id="GO:0009090">
    <property type="term" value="P:homoserine biosynthetic process"/>
    <property type="evidence" value="ECO:0007669"/>
    <property type="project" value="TreeGrafter"/>
</dbReference>
<dbReference type="Gene3D" id="3.40.1160.10">
    <property type="entry name" value="Acetylglutamate kinase-like"/>
    <property type="match status" value="1"/>
</dbReference>
<dbReference type="InterPro" id="IPR005260">
    <property type="entry name" value="Asp_kin_monofn"/>
</dbReference>
<dbReference type="GO" id="GO:0009088">
    <property type="term" value="P:threonine biosynthetic process"/>
    <property type="evidence" value="ECO:0007669"/>
    <property type="project" value="UniProtKB-UniPathway"/>
</dbReference>
<feature type="domain" description="Aspartokinase ACT" evidence="12">
    <location>
        <begin position="372"/>
        <end position="429"/>
    </location>
</feature>
<dbReference type="Proteomes" id="UP000064893">
    <property type="component" value="Chromosome"/>
</dbReference>
<dbReference type="PATRIC" id="fig|1307839.3.peg.1324"/>
<dbReference type="KEGG" id="blq:L21SP5_01234"/>
<keyword evidence="6 8" id="KW-0067">ATP-binding</keyword>
<dbReference type="InterPro" id="IPR042199">
    <property type="entry name" value="AsparK_Bifunc_asparK/hSer_DH"/>
</dbReference>
<dbReference type="SUPFAM" id="SSF55021">
    <property type="entry name" value="ACT-like"/>
    <property type="match status" value="2"/>
</dbReference>
<evidence type="ECO:0000259" key="11">
    <source>
        <dbReference type="Pfam" id="PF00696"/>
    </source>
</evidence>
<dbReference type="PIRSF" id="PIRSF000726">
    <property type="entry name" value="Asp_kin"/>
    <property type="match status" value="1"/>
</dbReference>
<dbReference type="STRING" id="1307839.L21SP5_01234"/>
<evidence type="ECO:0000256" key="6">
    <source>
        <dbReference type="ARBA" id="ARBA00022840"/>
    </source>
</evidence>
<dbReference type="Pfam" id="PF00696">
    <property type="entry name" value="AA_kinase"/>
    <property type="match status" value="1"/>
</dbReference>
<keyword evidence="4 8" id="KW-0547">Nucleotide-binding</keyword>
<dbReference type="Gene3D" id="1.20.120.1320">
    <property type="entry name" value="Aspartokinase, catalytic domain"/>
    <property type="match status" value="1"/>
</dbReference>
<dbReference type="UniPathway" id="UPA00051">
    <property type="reaction ID" value="UER00462"/>
</dbReference>
<dbReference type="InterPro" id="IPR054352">
    <property type="entry name" value="ACT_Aspartokinase"/>
</dbReference>
<dbReference type="UniPathway" id="UPA00034">
    <property type="reaction ID" value="UER00015"/>
</dbReference>
<evidence type="ECO:0000256" key="10">
    <source>
        <dbReference type="RuleBase" id="RU004249"/>
    </source>
</evidence>
<dbReference type="EC" id="2.7.2.4" evidence="9"/>
<proteinExistence type="inferred from homology"/>
<dbReference type="GO" id="GO:0005524">
    <property type="term" value="F:ATP binding"/>
    <property type="evidence" value="ECO:0007669"/>
    <property type="project" value="UniProtKB-KW"/>
</dbReference>
<evidence type="ECO:0000313" key="14">
    <source>
        <dbReference type="Proteomes" id="UP000064893"/>
    </source>
</evidence>
<keyword evidence="3 9" id="KW-0808">Transferase</keyword>
<evidence type="ECO:0000256" key="7">
    <source>
        <dbReference type="ARBA" id="ARBA00047872"/>
    </source>
</evidence>
<dbReference type="GO" id="GO:0004072">
    <property type="term" value="F:aspartate kinase activity"/>
    <property type="evidence" value="ECO:0007669"/>
    <property type="project" value="UniProtKB-EC"/>
</dbReference>
<reference evidence="13 14" key="1">
    <citation type="submission" date="2015-11" db="EMBL/GenBank/DDBJ databases">
        <title>Description and complete genome sequence of a novel strain predominating in hypersaline microbial mats and representing a new family of the Bacteriodetes phylum.</title>
        <authorList>
            <person name="Spring S."/>
            <person name="Bunk B."/>
            <person name="Sproer C."/>
            <person name="Klenk H.-P."/>
        </authorList>
    </citation>
    <scope>NUCLEOTIDE SEQUENCE [LARGE SCALE GENOMIC DNA]</scope>
    <source>
        <strain evidence="13 14">L21-Spi-D4</strain>
    </source>
</reference>
<evidence type="ECO:0000256" key="8">
    <source>
        <dbReference type="PIRSR" id="PIRSR000726-1"/>
    </source>
</evidence>
<keyword evidence="10" id="KW-0028">Amino-acid biosynthesis</keyword>
<dbReference type="PANTHER" id="PTHR21499:SF59">
    <property type="entry name" value="ASPARTOKINASE"/>
    <property type="match status" value="1"/>
</dbReference>
<accession>A0A0S2HXQ8</accession>
<dbReference type="Pfam" id="PF22468">
    <property type="entry name" value="ACT_9"/>
    <property type="match status" value="1"/>
</dbReference>
<keyword evidence="14" id="KW-1185">Reference proteome</keyword>
<evidence type="ECO:0000256" key="3">
    <source>
        <dbReference type="ARBA" id="ARBA00022679"/>
    </source>
</evidence>
<comment type="catalytic activity">
    <reaction evidence="7 9">
        <text>L-aspartate + ATP = 4-phospho-L-aspartate + ADP</text>
        <dbReference type="Rhea" id="RHEA:23776"/>
        <dbReference type="ChEBI" id="CHEBI:29991"/>
        <dbReference type="ChEBI" id="CHEBI:30616"/>
        <dbReference type="ChEBI" id="CHEBI:57535"/>
        <dbReference type="ChEBI" id="CHEBI:456216"/>
        <dbReference type="EC" id="2.7.2.4"/>
    </reaction>
</comment>
<comment type="pathway">
    <text evidence="10">Amino-acid biosynthesis; L-methionine biosynthesis via de novo pathway; L-homoserine from L-aspartate: step 1/3.</text>
</comment>
<dbReference type="GO" id="GO:0005829">
    <property type="term" value="C:cytosol"/>
    <property type="evidence" value="ECO:0007669"/>
    <property type="project" value="TreeGrafter"/>
</dbReference>
<comment type="similarity">
    <text evidence="2 9">Belongs to the aspartokinase family.</text>
</comment>
<dbReference type="InterPro" id="IPR018042">
    <property type="entry name" value="Aspartate_kinase_CS"/>
</dbReference>
<evidence type="ECO:0000256" key="5">
    <source>
        <dbReference type="ARBA" id="ARBA00022777"/>
    </source>
</evidence>
<evidence type="ECO:0000256" key="2">
    <source>
        <dbReference type="ARBA" id="ARBA00010122"/>
    </source>
</evidence>
<comment type="pathway">
    <text evidence="1 10">Amino-acid biosynthesis; L-lysine biosynthesis via DAP pathway; (S)-tetrahydrodipicolinate from L-aspartate: step 1/4.</text>
</comment>
<dbReference type="GO" id="GO:0009089">
    <property type="term" value="P:lysine biosynthetic process via diaminopimelate"/>
    <property type="evidence" value="ECO:0007669"/>
    <property type="project" value="UniProtKB-UniPathway"/>
</dbReference>
<dbReference type="InterPro" id="IPR036393">
    <property type="entry name" value="AceGlu_kinase-like_sf"/>
</dbReference>
<name>A0A0S2HXQ8_9BACT</name>
<organism evidence="13 14">
    <name type="scientific">Salinivirga cyanobacteriivorans</name>
    <dbReference type="NCBI Taxonomy" id="1307839"/>
    <lineage>
        <taxon>Bacteria</taxon>
        <taxon>Pseudomonadati</taxon>
        <taxon>Bacteroidota</taxon>
        <taxon>Bacteroidia</taxon>
        <taxon>Bacteroidales</taxon>
        <taxon>Salinivirgaceae</taxon>
        <taxon>Salinivirga</taxon>
    </lineage>
</organism>
<feature type="binding site" evidence="8">
    <location>
        <position position="114"/>
    </location>
    <ligand>
        <name>substrate</name>
    </ligand>
</feature>
<protein>
    <recommendedName>
        <fullName evidence="9">Aspartokinase</fullName>
        <ecNumber evidence="9">2.7.2.4</ecNumber>
    </recommendedName>
</protein>
<dbReference type="NCBIfam" id="TIGR00657">
    <property type="entry name" value="asp_kinases"/>
    <property type="match status" value="1"/>
</dbReference>
<gene>
    <name evidence="13" type="primary">lysC_1</name>
    <name evidence="13" type="ORF">L21SP5_01234</name>
</gene>
<evidence type="ECO:0000256" key="4">
    <source>
        <dbReference type="ARBA" id="ARBA00022741"/>
    </source>
</evidence>
<dbReference type="UniPathway" id="UPA00050">
    <property type="reaction ID" value="UER00461"/>
</dbReference>
<feature type="binding site" evidence="8">
    <location>
        <begin position="5"/>
        <end position="8"/>
    </location>
    <ligand>
        <name>ATP</name>
        <dbReference type="ChEBI" id="CHEBI:30616"/>
    </ligand>
</feature>
<dbReference type="SUPFAM" id="SSF53633">
    <property type="entry name" value="Carbamate kinase-like"/>
    <property type="match status" value="1"/>
</dbReference>
<evidence type="ECO:0000313" key="13">
    <source>
        <dbReference type="EMBL" id="ALO14889.1"/>
    </source>
</evidence>
<evidence type="ECO:0000259" key="12">
    <source>
        <dbReference type="Pfam" id="PF22468"/>
    </source>
</evidence>
<evidence type="ECO:0000256" key="1">
    <source>
        <dbReference type="ARBA" id="ARBA00004766"/>
    </source>
</evidence>
<dbReference type="InterPro" id="IPR001341">
    <property type="entry name" value="Asp_kinase"/>
</dbReference>
<dbReference type="InterPro" id="IPR001048">
    <property type="entry name" value="Asp/Glu/Uridylate_kinase"/>
</dbReference>
<dbReference type="EMBL" id="CP013118">
    <property type="protein sequence ID" value="ALO14889.1"/>
    <property type="molecule type" value="Genomic_DNA"/>
</dbReference>